<evidence type="ECO:0000313" key="3">
    <source>
        <dbReference type="Proteomes" id="UP000008037"/>
    </source>
</evidence>
<keyword evidence="3" id="KW-1185">Reference proteome</keyword>
<dbReference type="BioCyc" id="CNIT1237085:G1324-544-MONOMER"/>
<feature type="compositionally biased region" description="Basic residues" evidence="1">
    <location>
        <begin position="26"/>
        <end position="41"/>
    </location>
</feature>
<accession>K0IM07</accession>
<dbReference type="Proteomes" id="UP000008037">
    <property type="component" value="Chromosome"/>
</dbReference>
<name>K0IM07_NITGG</name>
<protein>
    <submittedName>
        <fullName evidence="2">Uncharacterized protein</fullName>
    </submittedName>
</protein>
<dbReference type="HOGENOM" id="CLU_159743_1_0_2"/>
<gene>
    <name evidence="2" type="ordered locus">Ngar_c05460</name>
</gene>
<dbReference type="RefSeq" id="WP_015018035.1">
    <property type="nucleotide sequence ID" value="NC_018719.1"/>
</dbReference>
<reference evidence="2 3" key="1">
    <citation type="journal article" date="2012" name="Environ. Microbiol.">
        <title>The genome of the ammonia-oxidizing Candidatus Nitrososphaera gargensis: insights into metabolic versatility and environmental adaptations.</title>
        <authorList>
            <person name="Spang A."/>
            <person name="Poehlein A."/>
            <person name="Offre P."/>
            <person name="Zumbragel S."/>
            <person name="Haider S."/>
            <person name="Rychlik N."/>
            <person name="Nowka B."/>
            <person name="Schmeisser C."/>
            <person name="Lebedeva E.V."/>
            <person name="Rattei T."/>
            <person name="Bohm C."/>
            <person name="Schmid M."/>
            <person name="Galushko A."/>
            <person name="Hatzenpichler R."/>
            <person name="Weinmaier T."/>
            <person name="Daniel R."/>
            <person name="Schleper C."/>
            <person name="Spieck E."/>
            <person name="Streit W."/>
            <person name="Wagner M."/>
        </authorList>
    </citation>
    <scope>NUCLEOTIDE SEQUENCE [LARGE SCALE GENOMIC DNA]</scope>
    <source>
        <strain evidence="3">Ga9.2</strain>
    </source>
</reference>
<dbReference type="GeneID" id="68748915"/>
<dbReference type="KEGG" id="nga:Ngar_c05460"/>
<evidence type="ECO:0000256" key="1">
    <source>
        <dbReference type="SAM" id="MobiDB-lite"/>
    </source>
</evidence>
<dbReference type="EMBL" id="CP002408">
    <property type="protein sequence ID" value="AFU57489.1"/>
    <property type="molecule type" value="Genomic_DNA"/>
</dbReference>
<sequence length="129" mass="14526">MTITTMKMLDMTTPAVSRSGSGPFSGRRRGLGTGRTTKRGGRSAGYHEPTLPTIQMVEAAIKEAKEYPSKYKLWRSLPKSMQYQTLEKVLNYLEASNKIMIDNKDGAIIWVFADNPKLEKLLEESTRLL</sequence>
<dbReference type="AlphaFoldDB" id="K0IM07"/>
<feature type="region of interest" description="Disordered" evidence="1">
    <location>
        <begin position="1"/>
        <end position="49"/>
    </location>
</feature>
<proteinExistence type="predicted"/>
<organism evidence="2 3">
    <name type="scientific">Nitrososphaera gargensis (strain Ga9.2)</name>
    <dbReference type="NCBI Taxonomy" id="1237085"/>
    <lineage>
        <taxon>Archaea</taxon>
        <taxon>Nitrososphaerota</taxon>
        <taxon>Nitrososphaeria</taxon>
        <taxon>Nitrososphaerales</taxon>
        <taxon>Nitrososphaeraceae</taxon>
        <taxon>Nitrososphaera</taxon>
    </lineage>
</organism>
<dbReference type="InParanoid" id="K0IM07"/>
<evidence type="ECO:0000313" key="2">
    <source>
        <dbReference type="EMBL" id="AFU57489.1"/>
    </source>
</evidence>